<dbReference type="InterPro" id="IPR027267">
    <property type="entry name" value="AH/BAR_dom_sf"/>
</dbReference>
<feature type="domain" description="SH3" evidence="14">
    <location>
        <begin position="373"/>
        <end position="434"/>
    </location>
</feature>
<feature type="region of interest" description="Disordered" evidence="13">
    <location>
        <begin position="212"/>
        <end position="240"/>
    </location>
</feature>
<evidence type="ECO:0000256" key="5">
    <source>
        <dbReference type="ARBA" id="ARBA00022490"/>
    </source>
</evidence>
<dbReference type="PANTHER" id="PTHR23065">
    <property type="entry name" value="PROLINE-SERINE-THREONINE PHOSPHATASE INTERACTING PROTEIN 1"/>
    <property type="match status" value="1"/>
</dbReference>
<dbReference type="PROSITE" id="PS50234">
    <property type="entry name" value="VWFA"/>
    <property type="match status" value="1"/>
</dbReference>
<dbReference type="InterPro" id="IPR002035">
    <property type="entry name" value="VWF_A"/>
</dbReference>
<evidence type="ECO:0000259" key="16">
    <source>
        <dbReference type="PROSITE" id="PS51741"/>
    </source>
</evidence>
<evidence type="ECO:0000256" key="10">
    <source>
        <dbReference type="ARBA" id="ARBA00064966"/>
    </source>
</evidence>
<dbReference type="SMART" id="SM00326">
    <property type="entry name" value="SH3"/>
    <property type="match status" value="1"/>
</dbReference>
<feature type="compositionally biased region" description="Basic and acidic residues" evidence="13">
    <location>
        <begin position="229"/>
        <end position="240"/>
    </location>
</feature>
<gene>
    <name evidence="17" type="ORF">KC01_LOCUS27516</name>
</gene>
<dbReference type="Gene3D" id="3.40.50.410">
    <property type="entry name" value="von Willebrand factor, type A domain"/>
    <property type="match status" value="1"/>
</dbReference>
<dbReference type="InterPro" id="IPR036465">
    <property type="entry name" value="vWFA_dom_sf"/>
</dbReference>
<dbReference type="GO" id="GO:0007010">
    <property type="term" value="P:cytoskeleton organization"/>
    <property type="evidence" value="ECO:0007669"/>
    <property type="project" value="TreeGrafter"/>
</dbReference>
<keyword evidence="8" id="KW-0472">Membrane</keyword>
<comment type="subcellular location">
    <subcellularLocation>
        <location evidence="1">Cell membrane</location>
        <topology evidence="1">Peripheral membrane protein</topology>
        <orientation evidence="1">Cytoplasmic side</orientation>
    </subcellularLocation>
    <subcellularLocation>
        <location evidence="2">Cytoplasm</location>
    </subcellularLocation>
</comment>
<evidence type="ECO:0000256" key="9">
    <source>
        <dbReference type="ARBA" id="ARBA00055545"/>
    </source>
</evidence>
<evidence type="ECO:0000256" key="2">
    <source>
        <dbReference type="ARBA" id="ARBA00004496"/>
    </source>
</evidence>
<keyword evidence="4" id="KW-1003">Cell membrane</keyword>
<evidence type="ECO:0000313" key="18">
    <source>
        <dbReference type="Proteomes" id="UP001497482"/>
    </source>
</evidence>
<dbReference type="PRINTS" id="PR00452">
    <property type="entry name" value="SH3DOMAIN"/>
</dbReference>
<dbReference type="GO" id="GO:0005543">
    <property type="term" value="F:phospholipid binding"/>
    <property type="evidence" value="ECO:0007669"/>
    <property type="project" value="TreeGrafter"/>
</dbReference>
<feature type="compositionally biased region" description="Polar residues" evidence="13">
    <location>
        <begin position="603"/>
        <end position="617"/>
    </location>
</feature>
<dbReference type="GO" id="GO:0005886">
    <property type="term" value="C:plasma membrane"/>
    <property type="evidence" value="ECO:0007669"/>
    <property type="project" value="UniProtKB-SubCell"/>
</dbReference>
<evidence type="ECO:0000256" key="1">
    <source>
        <dbReference type="ARBA" id="ARBA00004413"/>
    </source>
</evidence>
<dbReference type="Gene3D" id="2.30.30.40">
    <property type="entry name" value="SH3 Domains"/>
    <property type="match status" value="1"/>
</dbReference>
<dbReference type="InterPro" id="IPR001060">
    <property type="entry name" value="FCH_dom"/>
</dbReference>
<dbReference type="Proteomes" id="UP001497482">
    <property type="component" value="Chromosome 23"/>
</dbReference>
<feature type="compositionally biased region" description="Polar residues" evidence="13">
    <location>
        <begin position="577"/>
        <end position="586"/>
    </location>
</feature>
<dbReference type="PROSITE" id="PS50002">
    <property type="entry name" value="SH3"/>
    <property type="match status" value="1"/>
</dbReference>
<dbReference type="FunFam" id="1.20.1270.60:FF:000009">
    <property type="entry name" value="Protein kinase C and casein kinase substrate in neurons 2"/>
    <property type="match status" value="1"/>
</dbReference>
<evidence type="ECO:0000256" key="12">
    <source>
        <dbReference type="PROSITE-ProRule" id="PRU01077"/>
    </source>
</evidence>
<dbReference type="PANTHER" id="PTHR23065:SF50">
    <property type="entry name" value="PROTEIN KINASE C AND CASEIN KINASE SUBSTRATE IN NEURONS 2 PROTEIN"/>
    <property type="match status" value="1"/>
</dbReference>
<dbReference type="InterPro" id="IPR031160">
    <property type="entry name" value="F_BAR_dom"/>
</dbReference>
<evidence type="ECO:0000256" key="13">
    <source>
        <dbReference type="SAM" id="MobiDB-lite"/>
    </source>
</evidence>
<dbReference type="SUPFAM" id="SSF103657">
    <property type="entry name" value="BAR/IMD domain-like"/>
    <property type="match status" value="1"/>
</dbReference>
<evidence type="ECO:0000313" key="17">
    <source>
        <dbReference type="EMBL" id="CAL1599205.1"/>
    </source>
</evidence>
<keyword evidence="6" id="KW-0597">Phosphoprotein</keyword>
<dbReference type="InterPro" id="IPR036028">
    <property type="entry name" value="SH3-like_dom_sf"/>
</dbReference>
<accession>A0AAV2LG64</accession>
<dbReference type="SUPFAM" id="SSF81995">
    <property type="entry name" value="beta-sandwich domain of Sec23/24"/>
    <property type="match status" value="1"/>
</dbReference>
<dbReference type="EMBL" id="OZ035845">
    <property type="protein sequence ID" value="CAL1599205.1"/>
    <property type="molecule type" value="Genomic_DNA"/>
</dbReference>
<sequence>MTLLRSPGFCPKENSTHGGKVCTHHYSPGTVGLSSDQCEKGDIHLSTMASLPKEPPEDPKKLSFWMPGNYVRTVRRTDQSFQASNDLMACFLERAKVEKQYAQQLSQWSTKWKTIVDSRPLYGSLMKAWQCFFTSTERLSALHSSISQALVEEEGARVKSWQKETFPKKIFCGFKESYENKSSFSRAQKPWTKKMLKLEKVRESYHKACQRELAASDKDKQANDNPELSPEKKQKFSDAKLKLTEEKERIKERYEKVLEEVTTYTPRYMEEMEAIFEQSQEEERKRISFLKQAFLSIHRHLDVTNNESVKAVYSDLHDTLMAISEQDDLKWWNHNHGPSMPTDWPKIQEWVPPVKKLKRKKRDQTAKERPVMIGGVKVRAVYDYTGEEGDELSFKAGEVFLKVEEEDDQGWCRGVLSGGREGFYPANYVEAVDCTTVKDKVRTCRATYSTALTAPLSAPLRRTSMEFASGFVYVLPPQGAFKRSALLPPQKCVRPRTPPPPPPTHSRHTSSASKAPEQLPAPKGKKETATTFYENATLHCKALSACAPSPTTTKRTALLPPHMRSSEPKPRAASYSEPWSPNSQYDTPVPEPDIRSSPWDPNYSYNIPESSDSSGLYETQPPGRPSITSTPTLPPRPVNLQPMPEYLMVLPSQSSPSKPTPPVEKSTKGLDKGPLPGNPNVVLVSAGKLLSEEGVRLIQGEPVSCSRCGSVLDSIYANVVEVCYFCKDKHTNVPISVPEQPQDILFSLSPEPTPQPDPLLLFCIDTSGSMSITSQVTEQDATVHRSRLEFAQNAVLHCVQRLSEQQPSTRVGLITFNYKVTLHGYENYPTQYLSSDELIDKESLKLAAADFPSPPPICSNKEWLQRQVMGLKESGTTALGPAALLTIAIASRHRGSKVIICTDGKANTELGNLEEEDIDARTLLSSTIFYQELGELAANQGVTVSVLSIEGTDCRLDELGRLADRTGGKVVIASPDRLHEEFEEIIENRTIATHCTVLFLLPKSLRVKGEREASHRGIREVGNVDPEKEITFQFEASHQGEIPPPVSGSTVYVQLQVRYTEKNGQRRLRVITAPREVTSDSSAVLSTLTLGILQLNSSQATAALAVRGRFVDAMKEATQQRRLIERTLAHNASDEDEKKYHEWIKTMKTIHNSFHTFTRKKSVTSDSQSLNDAGAALLYTMKHSNRKSIHIN</sequence>
<keyword evidence="3 11" id="KW-0728">SH3 domain</keyword>
<feature type="region of interest" description="Disordered" evidence="13">
    <location>
        <begin position="486"/>
        <end position="527"/>
    </location>
</feature>
<dbReference type="GO" id="GO:0097320">
    <property type="term" value="P:plasma membrane tubulation"/>
    <property type="evidence" value="ECO:0007669"/>
    <property type="project" value="TreeGrafter"/>
</dbReference>
<organism evidence="17 18">
    <name type="scientific">Knipowitschia caucasica</name>
    <name type="common">Caucasian dwarf goby</name>
    <name type="synonym">Pomatoschistus caucasicus</name>
    <dbReference type="NCBI Taxonomy" id="637954"/>
    <lineage>
        <taxon>Eukaryota</taxon>
        <taxon>Metazoa</taxon>
        <taxon>Chordata</taxon>
        <taxon>Craniata</taxon>
        <taxon>Vertebrata</taxon>
        <taxon>Euteleostomi</taxon>
        <taxon>Actinopterygii</taxon>
        <taxon>Neopterygii</taxon>
        <taxon>Teleostei</taxon>
        <taxon>Neoteleostei</taxon>
        <taxon>Acanthomorphata</taxon>
        <taxon>Gobiaria</taxon>
        <taxon>Gobiiformes</taxon>
        <taxon>Gobioidei</taxon>
        <taxon>Gobiidae</taxon>
        <taxon>Gobiinae</taxon>
        <taxon>Knipowitschia</taxon>
    </lineage>
</organism>
<dbReference type="Gene3D" id="1.20.1270.60">
    <property type="entry name" value="Arfaptin homology (AH) domain/BAR domain"/>
    <property type="match status" value="1"/>
</dbReference>
<feature type="compositionally biased region" description="Basic and acidic residues" evidence="13">
    <location>
        <begin position="212"/>
        <end position="222"/>
    </location>
</feature>
<evidence type="ECO:0000256" key="8">
    <source>
        <dbReference type="ARBA" id="ARBA00023136"/>
    </source>
</evidence>
<protein>
    <submittedName>
        <fullName evidence="17">Uncharacterized protein</fullName>
    </submittedName>
</protein>
<evidence type="ECO:0000259" key="15">
    <source>
        <dbReference type="PROSITE" id="PS50234"/>
    </source>
</evidence>
<name>A0AAV2LG64_KNICA</name>
<evidence type="ECO:0000256" key="6">
    <source>
        <dbReference type="ARBA" id="ARBA00022553"/>
    </source>
</evidence>
<dbReference type="InterPro" id="IPR001452">
    <property type="entry name" value="SH3_domain"/>
</dbReference>
<feature type="domain" description="F-BAR" evidence="16">
    <location>
        <begin position="57"/>
        <end position="328"/>
    </location>
</feature>
<feature type="region of interest" description="Disordered" evidence="13">
    <location>
        <begin position="547"/>
        <end position="677"/>
    </location>
</feature>
<dbReference type="SUPFAM" id="SSF50044">
    <property type="entry name" value="SH3-domain"/>
    <property type="match status" value="1"/>
</dbReference>
<keyword evidence="5" id="KW-0963">Cytoplasm</keyword>
<evidence type="ECO:0000259" key="14">
    <source>
        <dbReference type="PROSITE" id="PS50002"/>
    </source>
</evidence>
<dbReference type="GO" id="GO:0030100">
    <property type="term" value="P:regulation of endocytosis"/>
    <property type="evidence" value="ECO:0007669"/>
    <property type="project" value="TreeGrafter"/>
</dbReference>
<proteinExistence type="predicted"/>
<keyword evidence="18" id="KW-1185">Reference proteome</keyword>
<dbReference type="SMART" id="SM00055">
    <property type="entry name" value="FCH"/>
    <property type="match status" value="1"/>
</dbReference>
<evidence type="ECO:0000256" key="4">
    <source>
        <dbReference type="ARBA" id="ARBA00022475"/>
    </source>
</evidence>
<feature type="domain" description="VWFA" evidence="15">
    <location>
        <begin position="759"/>
        <end position="989"/>
    </location>
</feature>
<dbReference type="PROSITE" id="PS51741">
    <property type="entry name" value="F_BAR"/>
    <property type="match status" value="1"/>
</dbReference>
<comment type="function">
    <text evidence="9">Plays a role in endocytosis and regulates internalization of plasma membrane proteins. Overexpression impairs internalization of SLC2A1/GLUT1 and TRPV4 and increases the levels of SLC2A1/GLUT1 and TRPV4 at the cell membrane. Inhibits the TRPV4 calcium channel activity.</text>
</comment>
<dbReference type="SMART" id="SM00327">
    <property type="entry name" value="VWA"/>
    <property type="match status" value="1"/>
</dbReference>
<dbReference type="SUPFAM" id="SSF53300">
    <property type="entry name" value="vWA-like"/>
    <property type="match status" value="1"/>
</dbReference>
<reference evidence="17 18" key="1">
    <citation type="submission" date="2024-04" db="EMBL/GenBank/DDBJ databases">
        <authorList>
            <person name="Waldvogel A.-M."/>
            <person name="Schoenle A."/>
        </authorList>
    </citation>
    <scope>NUCLEOTIDE SEQUENCE [LARGE SCALE GENOMIC DNA]</scope>
</reference>
<dbReference type="Pfam" id="PF08033">
    <property type="entry name" value="Sec23_BS"/>
    <property type="match status" value="1"/>
</dbReference>
<evidence type="ECO:0000256" key="11">
    <source>
        <dbReference type="PROSITE-ProRule" id="PRU00192"/>
    </source>
</evidence>
<evidence type="ECO:0000256" key="7">
    <source>
        <dbReference type="ARBA" id="ARBA00023054"/>
    </source>
</evidence>
<dbReference type="CDD" id="cd00198">
    <property type="entry name" value="vWFA"/>
    <property type="match status" value="1"/>
</dbReference>
<dbReference type="AlphaFoldDB" id="A0AAV2LG64"/>
<evidence type="ECO:0000256" key="3">
    <source>
        <dbReference type="ARBA" id="ARBA00022443"/>
    </source>
</evidence>
<dbReference type="CDD" id="cd07655">
    <property type="entry name" value="F-BAR_PACSIN"/>
    <property type="match status" value="1"/>
</dbReference>
<dbReference type="Pfam" id="PF00611">
    <property type="entry name" value="FCH"/>
    <property type="match status" value="1"/>
</dbReference>
<dbReference type="Gene3D" id="2.60.40.1670">
    <property type="entry name" value="beta-sandwich domain of Sec23/24"/>
    <property type="match status" value="1"/>
</dbReference>
<keyword evidence="7 12" id="KW-0175">Coiled coil</keyword>
<dbReference type="InterPro" id="IPR012990">
    <property type="entry name" value="Beta-sandwich_Sec23_24"/>
</dbReference>
<comment type="subunit">
    <text evidence="10">Homodimer. May form heterooligomers with other PACSINs. Interacts (via SH3 domain) with DNM1, SYNJ1 and WASL. Interacts with TRPV4.</text>
</comment>
<dbReference type="FunFam" id="2.30.30.40:FF:000014">
    <property type="entry name" value="Kinase C and casein kinase substrate in neurons protein"/>
    <property type="match status" value="1"/>
</dbReference>
<dbReference type="GO" id="GO:0005768">
    <property type="term" value="C:endosome"/>
    <property type="evidence" value="ECO:0007669"/>
    <property type="project" value="TreeGrafter"/>
</dbReference>
<dbReference type="Pfam" id="PF00018">
    <property type="entry name" value="SH3_1"/>
    <property type="match status" value="1"/>
</dbReference>